<dbReference type="InterPro" id="IPR011009">
    <property type="entry name" value="Kinase-like_dom_sf"/>
</dbReference>
<dbReference type="OMA" id="EREANTG"/>
<protein>
    <submittedName>
        <fullName evidence="7">RAC serine/threonine-protein kinase-like Protein</fullName>
    </submittedName>
</protein>
<dbReference type="Gene3D" id="1.10.510.10">
    <property type="entry name" value="Transferase(Phosphotransferase) domain 1"/>
    <property type="match status" value="1"/>
</dbReference>
<dbReference type="PANTHER" id="PTHR24355">
    <property type="entry name" value="G PROTEIN-COUPLED RECEPTOR KINASE/RIBOSOMAL PROTEIN S6 KINASE"/>
    <property type="match status" value="1"/>
</dbReference>
<dbReference type="PROSITE" id="PS00108">
    <property type="entry name" value="PROTEIN_KINASE_ST"/>
    <property type="match status" value="1"/>
</dbReference>
<dbReference type="PANTHER" id="PTHR24355:SF1">
    <property type="entry name" value="RIBOSOMAL PROTEIN S6 KINASE-RELATED PROTEIN"/>
    <property type="match status" value="1"/>
</dbReference>
<dbReference type="SUPFAM" id="SSF56112">
    <property type="entry name" value="Protein kinase-like (PK-like)"/>
    <property type="match status" value="1"/>
</dbReference>
<dbReference type="SMART" id="SM00220">
    <property type="entry name" value="S_TKc"/>
    <property type="match status" value="1"/>
</dbReference>
<evidence type="ECO:0000259" key="6">
    <source>
        <dbReference type="PROSITE" id="PS50011"/>
    </source>
</evidence>
<dbReference type="PROSITE" id="PS50011">
    <property type="entry name" value="PROTEIN_KINASE_DOM"/>
    <property type="match status" value="1"/>
</dbReference>
<keyword evidence="2" id="KW-0808">Transferase</keyword>
<dbReference type="InterPro" id="IPR045270">
    <property type="entry name" value="STKc_AGC"/>
</dbReference>
<evidence type="ECO:0000313" key="8">
    <source>
        <dbReference type="Proteomes" id="UP000007266"/>
    </source>
</evidence>
<dbReference type="InterPro" id="IPR008271">
    <property type="entry name" value="Ser/Thr_kinase_AS"/>
</dbReference>
<sequence>MGNTSPRPPALNQDSVDGVYTQRREDSCQNLSTSSSGRSFASVNSHQSTFSVSRPWSRVSRRRWKESTLTLPYESSKTAWPVSQIESFFLPEFPFRSEGKHFTNLGEINKGAFGKVYKVSDEKGTLYALKVLSKSKIIRENAVQQVKDEVRIQRVCGHHPFIVDCPFHWQSKKRLFIVSNYVAGGELYDLLKTYTVLPVALVKLYVAQLALALDFLHNAGVIYRDLKPENILLDASLNVQLIDFGLSKWLPYGKTTRTICGTFLYMAPEVWTGEEYGHGVDWWSLGVIACVMLTGKHSIDGQRLAAAASEHDQIRSSY</sequence>
<keyword evidence="5" id="KW-0067">ATP-binding</keyword>
<reference evidence="7 8" key="2">
    <citation type="journal article" date="2010" name="Nucleic Acids Res.">
        <title>BeetleBase in 2010: revisions to provide comprehensive genomic information for Tribolium castaneum.</title>
        <authorList>
            <person name="Kim H.S."/>
            <person name="Murphy T."/>
            <person name="Xia J."/>
            <person name="Caragea D."/>
            <person name="Park Y."/>
            <person name="Beeman R.W."/>
            <person name="Lorenzen M.D."/>
            <person name="Butcher S."/>
            <person name="Manak J.R."/>
            <person name="Brown S.J."/>
        </authorList>
    </citation>
    <scope>GENOME REANNOTATION</scope>
    <source>
        <strain evidence="7 8">Georgia GA2</strain>
    </source>
</reference>
<dbReference type="AlphaFoldDB" id="A0A139WCU2"/>
<organism evidence="7 8">
    <name type="scientific">Tribolium castaneum</name>
    <name type="common">Red flour beetle</name>
    <dbReference type="NCBI Taxonomy" id="7070"/>
    <lineage>
        <taxon>Eukaryota</taxon>
        <taxon>Metazoa</taxon>
        <taxon>Ecdysozoa</taxon>
        <taxon>Arthropoda</taxon>
        <taxon>Hexapoda</taxon>
        <taxon>Insecta</taxon>
        <taxon>Pterygota</taxon>
        <taxon>Neoptera</taxon>
        <taxon>Endopterygota</taxon>
        <taxon>Coleoptera</taxon>
        <taxon>Polyphaga</taxon>
        <taxon>Cucujiformia</taxon>
        <taxon>Tenebrionidae</taxon>
        <taxon>Tenebrionidae incertae sedis</taxon>
        <taxon>Tribolium</taxon>
    </lineage>
</organism>
<keyword evidence="3" id="KW-0547">Nucleotide-binding</keyword>
<evidence type="ECO:0000256" key="3">
    <source>
        <dbReference type="ARBA" id="ARBA00022741"/>
    </source>
</evidence>
<evidence type="ECO:0000256" key="5">
    <source>
        <dbReference type="ARBA" id="ARBA00022840"/>
    </source>
</evidence>
<name>A0A139WCU2_TRICA</name>
<dbReference type="InterPro" id="IPR000719">
    <property type="entry name" value="Prot_kinase_dom"/>
</dbReference>
<evidence type="ECO:0000256" key="1">
    <source>
        <dbReference type="ARBA" id="ARBA00022527"/>
    </source>
</evidence>
<proteinExistence type="predicted"/>
<keyword evidence="8" id="KW-1185">Reference proteome</keyword>
<evidence type="ECO:0000256" key="4">
    <source>
        <dbReference type="ARBA" id="ARBA00022777"/>
    </source>
</evidence>
<dbReference type="GO" id="GO:0004674">
    <property type="term" value="F:protein serine/threonine kinase activity"/>
    <property type="evidence" value="ECO:0007669"/>
    <property type="project" value="UniProtKB-KW"/>
</dbReference>
<evidence type="ECO:0000313" key="7">
    <source>
        <dbReference type="EMBL" id="KYB25769.1"/>
    </source>
</evidence>
<gene>
    <name evidence="7" type="primary">AUGUSTUS-3.0.2_31289</name>
    <name evidence="7" type="ORF">TcasGA2_TC031289</name>
</gene>
<dbReference type="Proteomes" id="UP000007266">
    <property type="component" value="Linkage group 8"/>
</dbReference>
<dbReference type="Gene3D" id="3.30.200.20">
    <property type="entry name" value="Phosphorylase Kinase, domain 1"/>
    <property type="match status" value="1"/>
</dbReference>
<dbReference type="EMBL" id="KQ971362">
    <property type="protein sequence ID" value="KYB25769.1"/>
    <property type="molecule type" value="Genomic_DNA"/>
</dbReference>
<keyword evidence="4 7" id="KW-0418">Kinase</keyword>
<dbReference type="Pfam" id="PF00069">
    <property type="entry name" value="Pkinase"/>
    <property type="match status" value="1"/>
</dbReference>
<dbReference type="GO" id="GO:0005524">
    <property type="term" value="F:ATP binding"/>
    <property type="evidence" value="ECO:0007669"/>
    <property type="project" value="UniProtKB-KW"/>
</dbReference>
<accession>A0A139WCU2</accession>
<feature type="domain" description="Protein kinase" evidence="6">
    <location>
        <begin position="102"/>
        <end position="318"/>
    </location>
</feature>
<evidence type="ECO:0000256" key="2">
    <source>
        <dbReference type="ARBA" id="ARBA00022679"/>
    </source>
</evidence>
<reference evidence="7 8" key="1">
    <citation type="journal article" date="2008" name="Nature">
        <title>The genome of the model beetle and pest Tribolium castaneum.</title>
        <authorList>
            <consortium name="Tribolium Genome Sequencing Consortium"/>
            <person name="Richards S."/>
            <person name="Gibbs R.A."/>
            <person name="Weinstock G.M."/>
            <person name="Brown S.J."/>
            <person name="Denell R."/>
            <person name="Beeman R.W."/>
            <person name="Gibbs R."/>
            <person name="Beeman R.W."/>
            <person name="Brown S.J."/>
            <person name="Bucher G."/>
            <person name="Friedrich M."/>
            <person name="Grimmelikhuijzen C.J."/>
            <person name="Klingler M."/>
            <person name="Lorenzen M."/>
            <person name="Richards S."/>
            <person name="Roth S."/>
            <person name="Schroder R."/>
            <person name="Tautz D."/>
            <person name="Zdobnov E.M."/>
            <person name="Muzny D."/>
            <person name="Gibbs R.A."/>
            <person name="Weinstock G.M."/>
            <person name="Attaway T."/>
            <person name="Bell S."/>
            <person name="Buhay C.J."/>
            <person name="Chandrabose M.N."/>
            <person name="Chavez D."/>
            <person name="Clerk-Blankenburg K.P."/>
            <person name="Cree A."/>
            <person name="Dao M."/>
            <person name="Davis C."/>
            <person name="Chacko J."/>
            <person name="Dinh H."/>
            <person name="Dugan-Rocha S."/>
            <person name="Fowler G."/>
            <person name="Garner T.T."/>
            <person name="Garnes J."/>
            <person name="Gnirke A."/>
            <person name="Hawes A."/>
            <person name="Hernandez J."/>
            <person name="Hines S."/>
            <person name="Holder M."/>
            <person name="Hume J."/>
            <person name="Jhangiani S.N."/>
            <person name="Joshi V."/>
            <person name="Khan Z.M."/>
            <person name="Jackson L."/>
            <person name="Kovar C."/>
            <person name="Kowis A."/>
            <person name="Lee S."/>
            <person name="Lewis L.R."/>
            <person name="Margolis J."/>
            <person name="Morgan M."/>
            <person name="Nazareth L.V."/>
            <person name="Nguyen N."/>
            <person name="Okwuonu G."/>
            <person name="Parker D."/>
            <person name="Richards S."/>
            <person name="Ruiz S.J."/>
            <person name="Santibanez J."/>
            <person name="Savard J."/>
            <person name="Scherer S.E."/>
            <person name="Schneider B."/>
            <person name="Sodergren E."/>
            <person name="Tautz D."/>
            <person name="Vattahil S."/>
            <person name="Villasana D."/>
            <person name="White C.S."/>
            <person name="Wright R."/>
            <person name="Park Y."/>
            <person name="Beeman R.W."/>
            <person name="Lord J."/>
            <person name="Oppert B."/>
            <person name="Lorenzen M."/>
            <person name="Brown S."/>
            <person name="Wang L."/>
            <person name="Savard J."/>
            <person name="Tautz D."/>
            <person name="Richards S."/>
            <person name="Weinstock G."/>
            <person name="Gibbs R.A."/>
            <person name="Liu Y."/>
            <person name="Worley K."/>
            <person name="Weinstock G."/>
            <person name="Elsik C.G."/>
            <person name="Reese J.T."/>
            <person name="Elhaik E."/>
            <person name="Landan G."/>
            <person name="Graur D."/>
            <person name="Arensburger P."/>
            <person name="Atkinson P."/>
            <person name="Beeman R.W."/>
            <person name="Beidler J."/>
            <person name="Brown S.J."/>
            <person name="Demuth J.P."/>
            <person name="Drury D.W."/>
            <person name="Du Y.Z."/>
            <person name="Fujiwara H."/>
            <person name="Lorenzen M."/>
            <person name="Maselli V."/>
            <person name="Osanai M."/>
            <person name="Park Y."/>
            <person name="Robertson H.M."/>
            <person name="Tu Z."/>
            <person name="Wang J.J."/>
            <person name="Wang S."/>
            <person name="Richards S."/>
            <person name="Song H."/>
            <person name="Zhang L."/>
            <person name="Sodergren E."/>
            <person name="Werner D."/>
            <person name="Stanke M."/>
            <person name="Morgenstern B."/>
            <person name="Solovyev V."/>
            <person name="Kosarev P."/>
            <person name="Brown G."/>
            <person name="Chen H.C."/>
            <person name="Ermolaeva O."/>
            <person name="Hlavina W."/>
            <person name="Kapustin Y."/>
            <person name="Kiryutin B."/>
            <person name="Kitts P."/>
            <person name="Maglott D."/>
            <person name="Pruitt K."/>
            <person name="Sapojnikov V."/>
            <person name="Souvorov A."/>
            <person name="Mackey A.J."/>
            <person name="Waterhouse R.M."/>
            <person name="Wyder S."/>
            <person name="Zdobnov E.M."/>
            <person name="Zdobnov E.M."/>
            <person name="Wyder S."/>
            <person name="Kriventseva E.V."/>
            <person name="Kadowaki T."/>
            <person name="Bork P."/>
            <person name="Aranda M."/>
            <person name="Bao R."/>
            <person name="Beermann A."/>
            <person name="Berns N."/>
            <person name="Bolognesi R."/>
            <person name="Bonneton F."/>
            <person name="Bopp D."/>
            <person name="Brown S.J."/>
            <person name="Bucher G."/>
            <person name="Butts T."/>
            <person name="Chaumot A."/>
            <person name="Denell R.E."/>
            <person name="Ferrier D.E."/>
            <person name="Friedrich M."/>
            <person name="Gordon C.M."/>
            <person name="Jindra M."/>
            <person name="Klingler M."/>
            <person name="Lan Q."/>
            <person name="Lattorff H.M."/>
            <person name="Laudet V."/>
            <person name="von Levetsow C."/>
            <person name="Liu Z."/>
            <person name="Lutz R."/>
            <person name="Lynch J.A."/>
            <person name="da Fonseca R.N."/>
            <person name="Posnien N."/>
            <person name="Reuter R."/>
            <person name="Roth S."/>
            <person name="Savard J."/>
            <person name="Schinko J.B."/>
            <person name="Schmitt C."/>
            <person name="Schoppmeier M."/>
            <person name="Schroder R."/>
            <person name="Shippy T.D."/>
            <person name="Simonnet F."/>
            <person name="Marques-Souza H."/>
            <person name="Tautz D."/>
            <person name="Tomoyasu Y."/>
            <person name="Trauner J."/>
            <person name="Van der Zee M."/>
            <person name="Vervoort M."/>
            <person name="Wittkopp N."/>
            <person name="Wimmer E.A."/>
            <person name="Yang X."/>
            <person name="Jones A.K."/>
            <person name="Sattelle D.B."/>
            <person name="Ebert P.R."/>
            <person name="Nelson D."/>
            <person name="Scott J.G."/>
            <person name="Beeman R.W."/>
            <person name="Muthukrishnan S."/>
            <person name="Kramer K.J."/>
            <person name="Arakane Y."/>
            <person name="Beeman R.W."/>
            <person name="Zhu Q."/>
            <person name="Hogenkamp D."/>
            <person name="Dixit R."/>
            <person name="Oppert B."/>
            <person name="Jiang H."/>
            <person name="Zou Z."/>
            <person name="Marshall J."/>
            <person name="Elpidina E."/>
            <person name="Vinokurov K."/>
            <person name="Oppert C."/>
            <person name="Zou Z."/>
            <person name="Evans J."/>
            <person name="Lu Z."/>
            <person name="Zhao P."/>
            <person name="Sumathipala N."/>
            <person name="Altincicek B."/>
            <person name="Vilcinskas A."/>
            <person name="Williams M."/>
            <person name="Hultmark D."/>
            <person name="Hetru C."/>
            <person name="Jiang H."/>
            <person name="Grimmelikhuijzen C.J."/>
            <person name="Hauser F."/>
            <person name="Cazzamali G."/>
            <person name="Williamson M."/>
            <person name="Park Y."/>
            <person name="Li B."/>
            <person name="Tanaka Y."/>
            <person name="Predel R."/>
            <person name="Neupert S."/>
            <person name="Schachtner J."/>
            <person name="Verleyen P."/>
            <person name="Raible F."/>
            <person name="Bork P."/>
            <person name="Friedrich M."/>
            <person name="Walden K.K."/>
            <person name="Robertson H.M."/>
            <person name="Angeli S."/>
            <person name="Foret S."/>
            <person name="Bucher G."/>
            <person name="Schuetz S."/>
            <person name="Maleszka R."/>
            <person name="Wimmer E.A."/>
            <person name="Beeman R.W."/>
            <person name="Lorenzen M."/>
            <person name="Tomoyasu Y."/>
            <person name="Miller S.C."/>
            <person name="Grossmann D."/>
            <person name="Bucher G."/>
        </authorList>
    </citation>
    <scope>NUCLEOTIDE SEQUENCE [LARGE SCALE GENOMIC DNA]</scope>
    <source>
        <strain evidence="7 8">Georgia GA2</strain>
    </source>
</reference>
<keyword evidence="1" id="KW-0723">Serine/threonine-protein kinase</keyword>
<dbReference type="CDD" id="cd05123">
    <property type="entry name" value="STKc_AGC"/>
    <property type="match status" value="1"/>
</dbReference>